<proteinExistence type="inferred from homology"/>
<dbReference type="GO" id="GO:0008160">
    <property type="term" value="F:protein tyrosine phosphatase activator activity"/>
    <property type="evidence" value="ECO:0007669"/>
    <property type="project" value="TreeGrafter"/>
</dbReference>
<accession>A0A0C9YSQ2</accession>
<dbReference type="PANTHER" id="PTHR10012">
    <property type="entry name" value="SERINE/THREONINE-PROTEIN PHOSPHATASE 2A REGULATORY SUBUNIT B"/>
    <property type="match status" value="1"/>
</dbReference>
<dbReference type="InterPro" id="IPR004327">
    <property type="entry name" value="Phstyr_phstse_ac"/>
</dbReference>
<dbReference type="OrthoDB" id="16120at2759"/>
<evidence type="ECO:0000256" key="1">
    <source>
        <dbReference type="ARBA" id="ARBA00000971"/>
    </source>
</evidence>
<dbReference type="GO" id="GO:0005737">
    <property type="term" value="C:cytoplasm"/>
    <property type="evidence" value="ECO:0007669"/>
    <property type="project" value="UniProtKB-SubCell"/>
</dbReference>
<dbReference type="Proteomes" id="UP000054018">
    <property type="component" value="Unassembled WGS sequence"/>
</dbReference>
<dbReference type="SUPFAM" id="SSF140984">
    <property type="entry name" value="PTPA-like"/>
    <property type="match status" value="1"/>
</dbReference>
<evidence type="ECO:0000256" key="6">
    <source>
        <dbReference type="ARBA" id="ARBA00023235"/>
    </source>
</evidence>
<dbReference type="Pfam" id="PF03095">
    <property type="entry name" value="PTPA"/>
    <property type="match status" value="1"/>
</dbReference>
<protein>
    <recommendedName>
        <fullName evidence="8">Serine/threonine-protein phosphatase 2A activator</fullName>
        <ecNumber evidence="8">5.2.1.8</ecNumber>
    </recommendedName>
    <alternativeName>
        <fullName evidence="8">Phosphotyrosyl phosphatase activator</fullName>
    </alternativeName>
</protein>
<dbReference type="AlphaFoldDB" id="A0A0C9YSQ2"/>
<sequence length="103" mass="11706">MMRILESTYWLELAGTHGVWGLDDYHFLSFLFGSAQLRGGTRHLRPEAIHDNKVVDELANNYMYFTCIKFINSVCLSIYICDDLSSGGLLRLKLLLTGGTRQC</sequence>
<comment type="subcellular location">
    <subcellularLocation>
        <location evidence="2 8">Cytoplasm</location>
    </subcellularLocation>
</comment>
<reference evidence="9 10" key="1">
    <citation type="submission" date="2014-04" db="EMBL/GenBank/DDBJ databases">
        <authorList>
            <consortium name="DOE Joint Genome Institute"/>
            <person name="Kuo A."/>
            <person name="Kohler A."/>
            <person name="Costa M.D."/>
            <person name="Nagy L.G."/>
            <person name="Floudas D."/>
            <person name="Copeland A."/>
            <person name="Barry K.W."/>
            <person name="Cichocki N."/>
            <person name="Veneault-Fourrey C."/>
            <person name="LaButti K."/>
            <person name="Lindquist E.A."/>
            <person name="Lipzen A."/>
            <person name="Lundell T."/>
            <person name="Morin E."/>
            <person name="Murat C."/>
            <person name="Sun H."/>
            <person name="Tunlid A."/>
            <person name="Henrissat B."/>
            <person name="Grigoriev I.V."/>
            <person name="Hibbett D.S."/>
            <person name="Martin F."/>
            <person name="Nordberg H.P."/>
            <person name="Cantor M.N."/>
            <person name="Hua S.X."/>
        </authorList>
    </citation>
    <scope>NUCLEOTIDE SEQUENCE [LARGE SCALE GENOMIC DNA]</scope>
    <source>
        <strain evidence="9 10">441</strain>
    </source>
</reference>
<dbReference type="EC" id="5.2.1.8" evidence="8"/>
<evidence type="ECO:0000313" key="9">
    <source>
        <dbReference type="EMBL" id="KIK19746.1"/>
    </source>
</evidence>
<dbReference type="GO" id="GO:0005634">
    <property type="term" value="C:nucleus"/>
    <property type="evidence" value="ECO:0007669"/>
    <property type="project" value="TreeGrafter"/>
</dbReference>
<evidence type="ECO:0000256" key="7">
    <source>
        <dbReference type="ARBA" id="ARBA00025287"/>
    </source>
</evidence>
<dbReference type="PANTHER" id="PTHR10012:SF5">
    <property type="entry name" value="SERINE_THREONINE-PROTEIN PHOSPHATASE 2A ACTIVATOR 2"/>
    <property type="match status" value="1"/>
</dbReference>
<dbReference type="EMBL" id="KN833779">
    <property type="protein sequence ID" value="KIK19746.1"/>
    <property type="molecule type" value="Genomic_DNA"/>
</dbReference>
<keyword evidence="4 8" id="KW-0963">Cytoplasm</keyword>
<evidence type="ECO:0000256" key="2">
    <source>
        <dbReference type="ARBA" id="ARBA00004496"/>
    </source>
</evidence>
<evidence type="ECO:0000256" key="5">
    <source>
        <dbReference type="ARBA" id="ARBA00023110"/>
    </source>
</evidence>
<evidence type="ECO:0000256" key="4">
    <source>
        <dbReference type="ARBA" id="ARBA00022490"/>
    </source>
</evidence>
<evidence type="ECO:0000256" key="8">
    <source>
        <dbReference type="RuleBase" id="RU361210"/>
    </source>
</evidence>
<comment type="similarity">
    <text evidence="3 8">Belongs to the PTPA-type PPIase family.</text>
</comment>
<keyword evidence="10" id="KW-1185">Reference proteome</keyword>
<comment type="catalytic activity">
    <reaction evidence="1 8">
        <text>[protein]-peptidylproline (omega=180) = [protein]-peptidylproline (omega=0)</text>
        <dbReference type="Rhea" id="RHEA:16237"/>
        <dbReference type="Rhea" id="RHEA-COMP:10747"/>
        <dbReference type="Rhea" id="RHEA-COMP:10748"/>
        <dbReference type="ChEBI" id="CHEBI:83833"/>
        <dbReference type="ChEBI" id="CHEBI:83834"/>
        <dbReference type="EC" id="5.2.1.8"/>
    </reaction>
</comment>
<dbReference type="GO" id="GO:0000159">
    <property type="term" value="C:protein phosphatase type 2A complex"/>
    <property type="evidence" value="ECO:0007669"/>
    <property type="project" value="TreeGrafter"/>
</dbReference>
<evidence type="ECO:0000313" key="10">
    <source>
        <dbReference type="Proteomes" id="UP000054018"/>
    </source>
</evidence>
<reference evidence="10" key="2">
    <citation type="submission" date="2015-01" db="EMBL/GenBank/DDBJ databases">
        <title>Evolutionary Origins and Diversification of the Mycorrhizal Mutualists.</title>
        <authorList>
            <consortium name="DOE Joint Genome Institute"/>
            <consortium name="Mycorrhizal Genomics Consortium"/>
            <person name="Kohler A."/>
            <person name="Kuo A."/>
            <person name="Nagy L.G."/>
            <person name="Floudas D."/>
            <person name="Copeland A."/>
            <person name="Barry K.W."/>
            <person name="Cichocki N."/>
            <person name="Veneault-Fourrey C."/>
            <person name="LaButti K."/>
            <person name="Lindquist E.A."/>
            <person name="Lipzen A."/>
            <person name="Lundell T."/>
            <person name="Morin E."/>
            <person name="Murat C."/>
            <person name="Riley R."/>
            <person name="Ohm R."/>
            <person name="Sun H."/>
            <person name="Tunlid A."/>
            <person name="Henrissat B."/>
            <person name="Grigoriev I.V."/>
            <person name="Hibbett D.S."/>
            <person name="Martin F."/>
        </authorList>
    </citation>
    <scope>NUCLEOTIDE SEQUENCE [LARGE SCALE GENOMIC DNA]</scope>
    <source>
        <strain evidence="10">441</strain>
    </source>
</reference>
<dbReference type="STRING" id="765257.A0A0C9YSQ2"/>
<keyword evidence="5 8" id="KW-0697">Rotamase</keyword>
<dbReference type="GO" id="GO:0003755">
    <property type="term" value="F:peptidyl-prolyl cis-trans isomerase activity"/>
    <property type="evidence" value="ECO:0007669"/>
    <property type="project" value="UniProtKB-KW"/>
</dbReference>
<dbReference type="InterPro" id="IPR043170">
    <property type="entry name" value="PTPA_C_lid"/>
</dbReference>
<gene>
    <name evidence="9" type="ORF">PISMIDRAFT_618310</name>
</gene>
<comment type="function">
    <text evidence="7">PPIases accelerate the folding of proteins. It catalyzes the cis-trans isomerization of proline imidic peptide bonds in oligopeptides. Acts as a regulatory subunit for PP2A-like phosphatases modulating their activity or substrate specificity, probably by inducing a conformational change in the catalytic subunit, a direct target of the PPIase. Can reactivate inactive phosphatase PP2A-phosphatase methylesterase complexes (PP2Ai) in presence of ATP and Mg(2+) by dissociating the inactive form from the complex.</text>
</comment>
<dbReference type="InterPro" id="IPR037218">
    <property type="entry name" value="PTPA_sf"/>
</dbReference>
<dbReference type="HOGENOM" id="CLU_178706_0_0_1"/>
<dbReference type="GO" id="GO:0007052">
    <property type="term" value="P:mitotic spindle organization"/>
    <property type="evidence" value="ECO:0007669"/>
    <property type="project" value="TreeGrafter"/>
</dbReference>
<keyword evidence="6 8" id="KW-0413">Isomerase</keyword>
<evidence type="ECO:0000256" key="3">
    <source>
        <dbReference type="ARBA" id="ARBA00011019"/>
    </source>
</evidence>
<name>A0A0C9YSQ2_9AGAM</name>
<dbReference type="Gene3D" id="1.20.120.1150">
    <property type="match status" value="1"/>
</dbReference>
<organism evidence="9 10">
    <name type="scientific">Pisolithus microcarpus 441</name>
    <dbReference type="NCBI Taxonomy" id="765257"/>
    <lineage>
        <taxon>Eukaryota</taxon>
        <taxon>Fungi</taxon>
        <taxon>Dikarya</taxon>
        <taxon>Basidiomycota</taxon>
        <taxon>Agaricomycotina</taxon>
        <taxon>Agaricomycetes</taxon>
        <taxon>Agaricomycetidae</taxon>
        <taxon>Boletales</taxon>
        <taxon>Sclerodermatineae</taxon>
        <taxon>Pisolithaceae</taxon>
        <taxon>Pisolithus</taxon>
    </lineage>
</organism>